<organism evidence="4 5">
    <name type="scientific">Brucella intermedia LMG 3301</name>
    <dbReference type="NCBI Taxonomy" id="641118"/>
    <lineage>
        <taxon>Bacteria</taxon>
        <taxon>Pseudomonadati</taxon>
        <taxon>Pseudomonadota</taxon>
        <taxon>Alphaproteobacteria</taxon>
        <taxon>Hyphomicrobiales</taxon>
        <taxon>Brucellaceae</taxon>
        <taxon>Brucella/Ochrobactrum group</taxon>
        <taxon>Brucella</taxon>
    </lineage>
</organism>
<comment type="caution">
    <text evidence="4">The sequence shown here is derived from an EMBL/GenBank/DDBJ whole genome shotgun (WGS) entry which is preliminary data.</text>
</comment>
<dbReference type="PANTHER" id="PTHR13774:SF39">
    <property type="entry name" value="BIOSYNTHESIS PROTEIN, PUTATIVE-RELATED"/>
    <property type="match status" value="1"/>
</dbReference>
<keyword evidence="2" id="KW-0413">Isomerase</keyword>
<dbReference type="AlphaFoldDB" id="C4WGT0"/>
<dbReference type="SUPFAM" id="SSF54506">
    <property type="entry name" value="Diaminopimelate epimerase-like"/>
    <property type="match status" value="1"/>
</dbReference>
<protein>
    <submittedName>
        <fullName evidence="4">Phenazine biosynthesis protein PhzF family</fullName>
    </submittedName>
</protein>
<evidence type="ECO:0000256" key="3">
    <source>
        <dbReference type="PIRSR" id="PIRSR016184-1"/>
    </source>
</evidence>
<accession>C4WGT0</accession>
<dbReference type="NCBIfam" id="TIGR00654">
    <property type="entry name" value="PhzF_family"/>
    <property type="match status" value="1"/>
</dbReference>
<dbReference type="Pfam" id="PF02567">
    <property type="entry name" value="PhzC-PhzF"/>
    <property type="match status" value="1"/>
</dbReference>
<dbReference type="GO" id="GO:0016853">
    <property type="term" value="F:isomerase activity"/>
    <property type="evidence" value="ECO:0007669"/>
    <property type="project" value="UniProtKB-KW"/>
</dbReference>
<evidence type="ECO:0000313" key="4">
    <source>
        <dbReference type="EMBL" id="EEQ94798.1"/>
    </source>
</evidence>
<dbReference type="PANTHER" id="PTHR13774">
    <property type="entry name" value="PHENAZINE BIOSYNTHESIS PROTEIN"/>
    <property type="match status" value="1"/>
</dbReference>
<dbReference type="InterPro" id="IPR003719">
    <property type="entry name" value="Phenazine_PhzF-like"/>
</dbReference>
<evidence type="ECO:0000256" key="1">
    <source>
        <dbReference type="ARBA" id="ARBA00008270"/>
    </source>
</evidence>
<feature type="active site" evidence="3">
    <location>
        <position position="67"/>
    </location>
</feature>
<dbReference type="PIRSF" id="PIRSF016184">
    <property type="entry name" value="PhzC_PhzF"/>
    <property type="match status" value="1"/>
</dbReference>
<dbReference type="HOGENOM" id="CLU_048756_0_2_5"/>
<dbReference type="Proteomes" id="UP000004386">
    <property type="component" value="Unassembled WGS sequence"/>
</dbReference>
<dbReference type="GO" id="GO:0005737">
    <property type="term" value="C:cytoplasm"/>
    <property type="evidence" value="ECO:0007669"/>
    <property type="project" value="TreeGrafter"/>
</dbReference>
<proteinExistence type="inferred from homology"/>
<gene>
    <name evidence="4" type="ORF">OINT_1000128</name>
</gene>
<name>C4WGT0_9HYPH</name>
<evidence type="ECO:0000313" key="5">
    <source>
        <dbReference type="Proteomes" id="UP000004386"/>
    </source>
</evidence>
<evidence type="ECO:0000256" key="2">
    <source>
        <dbReference type="ARBA" id="ARBA00023235"/>
    </source>
</evidence>
<comment type="similarity">
    <text evidence="1">Belongs to the PhzF family.</text>
</comment>
<dbReference type="Gene3D" id="3.10.310.10">
    <property type="entry name" value="Diaminopimelate Epimerase, Chain A, domain 1"/>
    <property type="match status" value="2"/>
</dbReference>
<dbReference type="EMBL" id="ACQA01000001">
    <property type="protein sequence ID" value="EEQ94798.1"/>
    <property type="molecule type" value="Genomic_DNA"/>
</dbReference>
<sequence>MTSHISRSLWGGAGHESDWRGETMDVLRIAAFSQGNQGGNPAGVLIADHLPSPQDMQKIAKDVGFSETAFAAPEGDSWRVRYFAPEMEVPFCGHATIALGAALAMREGDGRFALKLNNGDISVDGRKEGELFAASLQSPPTRQRAANDAEVEQALALFSFERDDLAPGLAPALIHAGADHIVLPLRSRERLASMHYDMARGRTLMNRQGWTTILLIYSETPRRFHSRNPFASGGVYEDPATGAATAAFAAYLRDSGWPHGGEIEVFQGEDMGSPSHLRAQIGNERGGSIRVSGTARLME</sequence>
<reference evidence="4 5" key="1">
    <citation type="submission" date="2009-05" db="EMBL/GenBank/DDBJ databases">
        <authorList>
            <person name="Setubal J.C."/>
            <person name="Boyle S."/>
            <person name="Crasta O.R."/>
            <person name="Gillespie J.J."/>
            <person name="Kenyon R.W."/>
            <person name="Lu J."/>
            <person name="Mane S."/>
            <person name="Nagrani S."/>
            <person name="Shallom J.M."/>
            <person name="Shallom S."/>
            <person name="Shukla M."/>
            <person name="Snyder E.E."/>
            <person name="Sobral B.W."/>
            <person name="Wattam A.R."/>
            <person name="Will R."/>
            <person name="Williams K."/>
            <person name="Yoo H."/>
            <person name="Munk C."/>
            <person name="Tapia R."/>
            <person name="Green L."/>
            <person name="Rogers Y."/>
            <person name="Detter J.C."/>
            <person name="Bruce D."/>
            <person name="Brettin T.S."/>
            <person name="Tsolis R."/>
        </authorList>
    </citation>
    <scope>NUCLEOTIDE SEQUENCE [LARGE SCALE GENOMIC DNA]</scope>
    <source>
        <strain evidence="4 5">LMG 3301</strain>
    </source>
</reference>